<sequence>MLVRKIIFMMSRAMAMAVVMGLAVTVWTQHKNSERASNDRVLMVQGGFDALTSNIEALNYD</sequence>
<dbReference type="RefSeq" id="WP_263845059.1">
    <property type="nucleotide sequence ID" value="NZ_JALIEB010000010.1"/>
</dbReference>
<dbReference type="EMBL" id="JALIEB010000010">
    <property type="protein sequence ID" value="MCV3272737.1"/>
    <property type="molecule type" value="Genomic_DNA"/>
</dbReference>
<gene>
    <name evidence="2" type="ORF">MUB52_14990</name>
</gene>
<name>A0ABT3BGN3_9RHOB</name>
<accession>A0ABT3BGN3</accession>
<reference evidence="2 3" key="1">
    <citation type="submission" date="2022-04" db="EMBL/GenBank/DDBJ databases">
        <title>Roseobacter sp. WL0113 is a bacterium isolated from neritic sediment.</title>
        <authorList>
            <person name="Wang L."/>
            <person name="He W."/>
            <person name="Zhang D.-F."/>
        </authorList>
    </citation>
    <scope>NUCLEOTIDE SEQUENCE [LARGE SCALE GENOMIC DNA]</scope>
    <source>
        <strain evidence="2 3">WL0113</strain>
    </source>
</reference>
<comment type="caution">
    <text evidence="2">The sequence shown here is derived from an EMBL/GenBank/DDBJ whole genome shotgun (WGS) entry which is preliminary data.</text>
</comment>
<evidence type="ECO:0000313" key="2">
    <source>
        <dbReference type="EMBL" id="MCV3272737.1"/>
    </source>
</evidence>
<dbReference type="Proteomes" id="UP001208690">
    <property type="component" value="Unassembled WGS sequence"/>
</dbReference>
<proteinExistence type="predicted"/>
<protein>
    <submittedName>
        <fullName evidence="2">Uncharacterized protein</fullName>
    </submittedName>
</protein>
<keyword evidence="1" id="KW-0732">Signal</keyword>
<feature type="signal peptide" evidence="1">
    <location>
        <begin position="1"/>
        <end position="15"/>
    </location>
</feature>
<keyword evidence="3" id="KW-1185">Reference proteome</keyword>
<evidence type="ECO:0000313" key="3">
    <source>
        <dbReference type="Proteomes" id="UP001208690"/>
    </source>
</evidence>
<feature type="chain" id="PRO_5046821451" evidence="1">
    <location>
        <begin position="16"/>
        <end position="61"/>
    </location>
</feature>
<evidence type="ECO:0000256" key="1">
    <source>
        <dbReference type="SAM" id="SignalP"/>
    </source>
</evidence>
<organism evidence="2 3">
    <name type="scientific">Roseobacter sinensis</name>
    <dbReference type="NCBI Taxonomy" id="2931391"/>
    <lineage>
        <taxon>Bacteria</taxon>
        <taxon>Pseudomonadati</taxon>
        <taxon>Pseudomonadota</taxon>
        <taxon>Alphaproteobacteria</taxon>
        <taxon>Rhodobacterales</taxon>
        <taxon>Roseobacteraceae</taxon>
        <taxon>Roseobacter</taxon>
    </lineage>
</organism>